<protein>
    <submittedName>
        <fullName evidence="1">Uncharacterized protein</fullName>
    </submittedName>
</protein>
<dbReference type="AlphaFoldDB" id="A0AAW1JDV6"/>
<keyword evidence="2" id="KW-1185">Reference proteome</keyword>
<comment type="caution">
    <text evidence="1">The sequence shown here is derived from an EMBL/GenBank/DDBJ whole genome shotgun (WGS) entry which is preliminary data.</text>
</comment>
<organism evidence="1 2">
    <name type="scientific">Popillia japonica</name>
    <name type="common">Japanese beetle</name>
    <dbReference type="NCBI Taxonomy" id="7064"/>
    <lineage>
        <taxon>Eukaryota</taxon>
        <taxon>Metazoa</taxon>
        <taxon>Ecdysozoa</taxon>
        <taxon>Arthropoda</taxon>
        <taxon>Hexapoda</taxon>
        <taxon>Insecta</taxon>
        <taxon>Pterygota</taxon>
        <taxon>Neoptera</taxon>
        <taxon>Endopterygota</taxon>
        <taxon>Coleoptera</taxon>
        <taxon>Polyphaga</taxon>
        <taxon>Scarabaeiformia</taxon>
        <taxon>Scarabaeidae</taxon>
        <taxon>Rutelinae</taxon>
        <taxon>Popillia</taxon>
    </lineage>
</organism>
<reference evidence="1 2" key="1">
    <citation type="journal article" date="2024" name="BMC Genomics">
        <title>De novo assembly and annotation of Popillia japonica's genome with initial clues to its potential as an invasive pest.</title>
        <authorList>
            <person name="Cucini C."/>
            <person name="Boschi S."/>
            <person name="Funari R."/>
            <person name="Cardaioli E."/>
            <person name="Iannotti N."/>
            <person name="Marturano G."/>
            <person name="Paoli F."/>
            <person name="Bruttini M."/>
            <person name="Carapelli A."/>
            <person name="Frati F."/>
            <person name="Nardi F."/>
        </authorList>
    </citation>
    <scope>NUCLEOTIDE SEQUENCE [LARGE SCALE GENOMIC DNA]</scope>
    <source>
        <strain evidence="1">DMR45628</strain>
    </source>
</reference>
<accession>A0AAW1JDV6</accession>
<sequence length="85" mass="9604">MPLYEFRISVIIKSLMPPITENIPAAISQGHKLLKRDLAEGRKQISRKRCQSCAKNGKRNQSIYECSTSPGARGFCLECSEIIHR</sequence>
<gene>
    <name evidence="1" type="ORF">QE152_g30626</name>
</gene>
<evidence type="ECO:0000313" key="2">
    <source>
        <dbReference type="Proteomes" id="UP001458880"/>
    </source>
</evidence>
<dbReference type="EMBL" id="JASPKY010000414">
    <property type="protein sequence ID" value="KAK9701399.1"/>
    <property type="molecule type" value="Genomic_DNA"/>
</dbReference>
<dbReference type="Proteomes" id="UP001458880">
    <property type="component" value="Unassembled WGS sequence"/>
</dbReference>
<name>A0AAW1JDV6_POPJA</name>
<proteinExistence type="predicted"/>
<evidence type="ECO:0000313" key="1">
    <source>
        <dbReference type="EMBL" id="KAK9701399.1"/>
    </source>
</evidence>